<evidence type="ECO:0000256" key="1">
    <source>
        <dbReference type="SAM" id="Phobius"/>
    </source>
</evidence>
<keyword evidence="1" id="KW-1133">Transmembrane helix</keyword>
<accession>A0A8J3KVH0</accession>
<dbReference type="Proteomes" id="UP000659904">
    <property type="component" value="Unassembled WGS sequence"/>
</dbReference>
<keyword evidence="3" id="KW-1185">Reference proteome</keyword>
<sequence length="165" mass="17896">MTDEVRLNFTPTAGHWHWVYQTWGTRRWTLIRTVALCALVAGLLLLANGGGVSAWVLIVGGAVCWFLPYVVVRREVRGLPPIALAAREIVLSADAVEVTTAQSYSRYAASLVSAQHVNAGGLLLFNGSQVLSFIPRDAVHDEQFEQACRLAAVLTENGRAAPRVA</sequence>
<gene>
    <name evidence="2" type="ORF">Cci01nite_70880</name>
</gene>
<keyword evidence="1" id="KW-0472">Membrane</keyword>
<protein>
    <submittedName>
        <fullName evidence="2">Uncharacterized protein</fullName>
    </submittedName>
</protein>
<organism evidence="2 3">
    <name type="scientific">Catellatospora citrea</name>
    <dbReference type="NCBI Taxonomy" id="53366"/>
    <lineage>
        <taxon>Bacteria</taxon>
        <taxon>Bacillati</taxon>
        <taxon>Actinomycetota</taxon>
        <taxon>Actinomycetes</taxon>
        <taxon>Micromonosporales</taxon>
        <taxon>Micromonosporaceae</taxon>
        <taxon>Catellatospora</taxon>
    </lineage>
</organism>
<feature type="transmembrane region" description="Helical" evidence="1">
    <location>
        <begin position="53"/>
        <end position="72"/>
    </location>
</feature>
<dbReference type="EMBL" id="BONH01000046">
    <property type="protein sequence ID" value="GIG01995.1"/>
    <property type="molecule type" value="Genomic_DNA"/>
</dbReference>
<reference evidence="2 3" key="1">
    <citation type="submission" date="2021-01" db="EMBL/GenBank/DDBJ databases">
        <title>Whole genome shotgun sequence of Catellatospora citrea NBRC 14495.</title>
        <authorList>
            <person name="Komaki H."/>
            <person name="Tamura T."/>
        </authorList>
    </citation>
    <scope>NUCLEOTIDE SEQUENCE [LARGE SCALE GENOMIC DNA]</scope>
    <source>
        <strain evidence="2 3">NBRC 14495</strain>
    </source>
</reference>
<evidence type="ECO:0000313" key="3">
    <source>
        <dbReference type="Proteomes" id="UP000659904"/>
    </source>
</evidence>
<proteinExistence type="predicted"/>
<keyword evidence="1" id="KW-0812">Transmembrane</keyword>
<dbReference type="AlphaFoldDB" id="A0A8J3KVH0"/>
<comment type="caution">
    <text evidence="2">The sequence shown here is derived from an EMBL/GenBank/DDBJ whole genome shotgun (WGS) entry which is preliminary data.</text>
</comment>
<name>A0A8J3KVH0_9ACTN</name>
<feature type="transmembrane region" description="Helical" evidence="1">
    <location>
        <begin position="29"/>
        <end position="47"/>
    </location>
</feature>
<dbReference type="RefSeq" id="WP_147432923.1">
    <property type="nucleotide sequence ID" value="NZ_BONH01000046.1"/>
</dbReference>
<evidence type="ECO:0000313" key="2">
    <source>
        <dbReference type="EMBL" id="GIG01995.1"/>
    </source>
</evidence>